<keyword evidence="12" id="KW-1185">Reference proteome</keyword>
<gene>
    <name evidence="11" type="ORF">L202_02738</name>
</gene>
<evidence type="ECO:0000256" key="5">
    <source>
        <dbReference type="ARBA" id="ARBA00022737"/>
    </source>
</evidence>
<evidence type="ECO:0000256" key="9">
    <source>
        <dbReference type="RuleBase" id="RU000488"/>
    </source>
</evidence>
<dbReference type="STRING" id="1295533.A0A1E3HW28"/>
<dbReference type="OrthoDB" id="18574at2759"/>
<evidence type="ECO:0000256" key="7">
    <source>
        <dbReference type="ARBA" id="ARBA00023136"/>
    </source>
</evidence>
<organism evidence="11 12">
    <name type="scientific">Cryptococcus amylolentus CBS 6039</name>
    <dbReference type="NCBI Taxonomy" id="1295533"/>
    <lineage>
        <taxon>Eukaryota</taxon>
        <taxon>Fungi</taxon>
        <taxon>Dikarya</taxon>
        <taxon>Basidiomycota</taxon>
        <taxon>Agaricomycotina</taxon>
        <taxon>Tremellomycetes</taxon>
        <taxon>Tremellales</taxon>
        <taxon>Cryptococcaceae</taxon>
        <taxon>Cryptococcus</taxon>
    </lineage>
</organism>
<evidence type="ECO:0000256" key="8">
    <source>
        <dbReference type="PROSITE-ProRule" id="PRU00282"/>
    </source>
</evidence>
<dbReference type="Pfam" id="PF00153">
    <property type="entry name" value="Mito_carr"/>
    <property type="match status" value="3"/>
</dbReference>
<evidence type="ECO:0000313" key="11">
    <source>
        <dbReference type="EMBL" id="ODN80510.1"/>
    </source>
</evidence>
<proteinExistence type="inferred from homology"/>
<keyword evidence="4 8" id="KW-0812">Transmembrane</keyword>
<keyword evidence="7 8" id="KW-0472">Membrane</keyword>
<keyword evidence="5" id="KW-0677">Repeat</keyword>
<reference evidence="11 12" key="1">
    <citation type="submission" date="2016-06" db="EMBL/GenBank/DDBJ databases">
        <title>Evolution of pathogenesis and genome organization in the Tremellales.</title>
        <authorList>
            <person name="Cuomo C."/>
            <person name="Litvintseva A."/>
            <person name="Heitman J."/>
            <person name="Chen Y."/>
            <person name="Sun S."/>
            <person name="Springer D."/>
            <person name="Dromer F."/>
            <person name="Young S."/>
            <person name="Zeng Q."/>
            <person name="Chapman S."/>
            <person name="Gujja S."/>
            <person name="Saif S."/>
            <person name="Birren B."/>
        </authorList>
    </citation>
    <scope>NUCLEOTIDE SEQUENCE [LARGE SCALE GENOMIC DNA]</scope>
    <source>
        <strain evidence="11 12">CBS 6039</strain>
    </source>
</reference>
<evidence type="ECO:0000256" key="2">
    <source>
        <dbReference type="ARBA" id="ARBA00006375"/>
    </source>
</evidence>
<dbReference type="PROSITE" id="PS50920">
    <property type="entry name" value="SOLCAR"/>
    <property type="match status" value="3"/>
</dbReference>
<dbReference type="InterPro" id="IPR018108">
    <property type="entry name" value="MCP_transmembrane"/>
</dbReference>
<comment type="subcellular location">
    <subcellularLocation>
        <location evidence="1">Membrane</location>
        <topology evidence="1">Multi-pass membrane protein</topology>
    </subcellularLocation>
</comment>
<sequence>MQTKLPPLLQASSGAVGSAVGNAIVYPLDVATTRMQNDAKRSPGKRLTLILTLHRLLSRRNAFSRVYDGLEADTLSTFLSSFLYFFAYTTLQKALSQYRARRAVYQAGSSPAGIGGLSGKASDTTASNKAKPFEELIIGILAGITSKGVTLPISTVCVRQQVNEYGEANTRSMLDTLKTIYADDGLAGLFRGFGPTIPLTLLPSLTLYIHSVLLKAIVPARHRAHPPGYITFFLGALSNALATIPLYPLVLVKVLDQSGSVKGKEKAQEGGILQVLKDRVGKEGIKGLYIGLEGQLVKGVVQQGVMMLVKQRVEEAAVRFYGAT</sequence>
<feature type="repeat" description="Solcar" evidence="8">
    <location>
        <begin position="5"/>
        <end position="94"/>
    </location>
</feature>
<feature type="repeat" description="Solcar" evidence="8">
    <location>
        <begin position="226"/>
        <end position="316"/>
    </location>
</feature>
<name>A0A1E3HW28_9TREE</name>
<dbReference type="EMBL" id="AWGJ01000004">
    <property type="protein sequence ID" value="ODN80510.1"/>
    <property type="molecule type" value="Genomic_DNA"/>
</dbReference>
<evidence type="ECO:0000256" key="1">
    <source>
        <dbReference type="ARBA" id="ARBA00004141"/>
    </source>
</evidence>
<dbReference type="PANTHER" id="PTHR45939">
    <property type="entry name" value="PEROXISOMAL MEMBRANE PROTEIN PMP34-RELATED"/>
    <property type="match status" value="1"/>
</dbReference>
<evidence type="ECO:0000313" key="12">
    <source>
        <dbReference type="Proteomes" id="UP000094065"/>
    </source>
</evidence>
<dbReference type="SUPFAM" id="SSF103506">
    <property type="entry name" value="Mitochondrial carrier"/>
    <property type="match status" value="1"/>
</dbReference>
<evidence type="ECO:0000256" key="4">
    <source>
        <dbReference type="ARBA" id="ARBA00022692"/>
    </source>
</evidence>
<feature type="repeat" description="Solcar" evidence="8">
    <location>
        <begin position="130"/>
        <end position="216"/>
    </location>
</feature>
<comment type="caution">
    <text evidence="11">The sequence shown here is derived from an EMBL/GenBank/DDBJ whole genome shotgun (WGS) entry which is preliminary data.</text>
</comment>
<dbReference type="RefSeq" id="XP_018995076.1">
    <property type="nucleotide sequence ID" value="XM_019136407.1"/>
</dbReference>
<evidence type="ECO:0008006" key="13">
    <source>
        <dbReference type="Google" id="ProtNLM"/>
    </source>
</evidence>
<dbReference type="GO" id="GO:0015217">
    <property type="term" value="F:ADP transmembrane transporter activity"/>
    <property type="evidence" value="ECO:0007669"/>
    <property type="project" value="TreeGrafter"/>
</dbReference>
<dbReference type="Proteomes" id="UP000094065">
    <property type="component" value="Unassembled WGS sequence"/>
</dbReference>
<feature type="transmembrane region" description="Helical" evidence="10">
    <location>
        <begin position="230"/>
        <end position="252"/>
    </location>
</feature>
<evidence type="ECO:0000256" key="6">
    <source>
        <dbReference type="ARBA" id="ARBA00022989"/>
    </source>
</evidence>
<comment type="similarity">
    <text evidence="2 9">Belongs to the mitochondrial carrier (TC 2.A.29) family.</text>
</comment>
<feature type="transmembrane region" description="Helical" evidence="10">
    <location>
        <begin position="199"/>
        <end position="218"/>
    </location>
</feature>
<dbReference type="AlphaFoldDB" id="A0A1E3HW28"/>
<accession>A0A1E3HW28</accession>
<evidence type="ECO:0000256" key="3">
    <source>
        <dbReference type="ARBA" id="ARBA00022448"/>
    </source>
</evidence>
<dbReference type="InterPro" id="IPR023395">
    <property type="entry name" value="MCP_dom_sf"/>
</dbReference>
<dbReference type="InterPro" id="IPR052217">
    <property type="entry name" value="Mito/Peroxisomal_Carrier"/>
</dbReference>
<dbReference type="Gene3D" id="1.50.40.10">
    <property type="entry name" value="Mitochondrial carrier domain"/>
    <property type="match status" value="2"/>
</dbReference>
<keyword evidence="3 9" id="KW-0813">Transport</keyword>
<dbReference type="GO" id="GO:0016020">
    <property type="term" value="C:membrane"/>
    <property type="evidence" value="ECO:0007669"/>
    <property type="project" value="UniProtKB-SubCell"/>
</dbReference>
<dbReference type="PANTHER" id="PTHR45939:SF2">
    <property type="entry name" value="CARRIER PROTEIN, PUTATIVE (AFU_ORTHOLOGUE AFUA_2G13870)-RELATED"/>
    <property type="match status" value="1"/>
</dbReference>
<protein>
    <recommendedName>
        <fullName evidence="13">Mitochondrial carrier</fullName>
    </recommendedName>
</protein>
<dbReference type="GeneID" id="30154047"/>
<evidence type="ECO:0000256" key="10">
    <source>
        <dbReference type="SAM" id="Phobius"/>
    </source>
</evidence>
<keyword evidence="6 10" id="KW-1133">Transmembrane helix</keyword>